<dbReference type="Gene3D" id="2.20.100.10">
    <property type="entry name" value="Thrombospondin type-1 (TSP1) repeat"/>
    <property type="match status" value="1"/>
</dbReference>
<reference evidence="2 3" key="1">
    <citation type="submission" date="2016-02" db="EMBL/GenBank/DDBJ databases">
        <title>Genome analysis of coral dinoflagellate symbionts highlights evolutionary adaptations to a symbiotic lifestyle.</title>
        <authorList>
            <person name="Aranda M."/>
            <person name="Li Y."/>
            <person name="Liew Y.J."/>
            <person name="Baumgarten S."/>
            <person name="Simakov O."/>
            <person name="Wilson M."/>
            <person name="Piel J."/>
            <person name="Ashoor H."/>
            <person name="Bougouffa S."/>
            <person name="Bajic V.B."/>
            <person name="Ryu T."/>
            <person name="Ravasi T."/>
            <person name="Bayer T."/>
            <person name="Micklem G."/>
            <person name="Kim H."/>
            <person name="Bhak J."/>
            <person name="Lajeunesse T.C."/>
            <person name="Voolstra C.R."/>
        </authorList>
    </citation>
    <scope>NUCLEOTIDE SEQUENCE [LARGE SCALE GENOMIC DNA]</scope>
    <source>
        <strain evidence="2 3">CCMP2467</strain>
    </source>
</reference>
<keyword evidence="3" id="KW-1185">Reference proteome</keyword>
<dbReference type="Proteomes" id="UP000186817">
    <property type="component" value="Unassembled WGS sequence"/>
</dbReference>
<dbReference type="AlphaFoldDB" id="A0A1Q9ESB8"/>
<evidence type="ECO:0000256" key="1">
    <source>
        <dbReference type="SAM" id="MobiDB-lite"/>
    </source>
</evidence>
<name>A0A1Q9ESB8_SYMMI</name>
<dbReference type="OrthoDB" id="423511at2759"/>
<feature type="region of interest" description="Disordered" evidence="1">
    <location>
        <begin position="118"/>
        <end position="138"/>
    </location>
</feature>
<accession>A0A1Q9ESB8</accession>
<evidence type="ECO:0000313" key="3">
    <source>
        <dbReference type="Proteomes" id="UP000186817"/>
    </source>
</evidence>
<organism evidence="2 3">
    <name type="scientific">Symbiodinium microadriaticum</name>
    <name type="common">Dinoflagellate</name>
    <name type="synonym">Zooxanthella microadriatica</name>
    <dbReference type="NCBI Taxonomy" id="2951"/>
    <lineage>
        <taxon>Eukaryota</taxon>
        <taxon>Sar</taxon>
        <taxon>Alveolata</taxon>
        <taxon>Dinophyceae</taxon>
        <taxon>Suessiales</taxon>
        <taxon>Symbiodiniaceae</taxon>
        <taxon>Symbiodinium</taxon>
    </lineage>
</organism>
<dbReference type="EMBL" id="LSRX01000081">
    <property type="protein sequence ID" value="OLQ10330.1"/>
    <property type="molecule type" value="Genomic_DNA"/>
</dbReference>
<protein>
    <submittedName>
        <fullName evidence="2">Uncharacterized protein</fullName>
    </submittedName>
</protein>
<gene>
    <name evidence="2" type="ORF">AK812_SmicGene6043</name>
</gene>
<evidence type="ECO:0000313" key="2">
    <source>
        <dbReference type="EMBL" id="OLQ10330.1"/>
    </source>
</evidence>
<comment type="caution">
    <text evidence="2">The sequence shown here is derived from an EMBL/GenBank/DDBJ whole genome shotgun (WGS) entry which is preliminary data.</text>
</comment>
<sequence length="199" mass="21345">MIEFVMGGFRSEGNGRSRKAFSCGGKRRLPRRGGLLDYRSAGVGSSPGDPAKDVVRRLMAKLTAADCKEFEEQLESCAEAVTGVGGALLRSHALVVVLPMLPVGSLAAVVSVPLQRNACPSGTGRSLRRPSLAESRAQGPKWRPMQNCQYSEWTSWPSPEDAFSATSACPVTCGGGYTKDRARVRYRVVIKFAQAALPL</sequence>
<proteinExistence type="predicted"/>
<dbReference type="InterPro" id="IPR036383">
    <property type="entry name" value="TSP1_rpt_sf"/>
</dbReference>